<evidence type="ECO:0000313" key="7">
    <source>
        <dbReference type="EMBL" id="EPZ17340.1"/>
    </source>
</evidence>
<dbReference type="eggNOG" id="COG3850">
    <property type="taxonomic scope" value="Bacteria"/>
</dbReference>
<keyword evidence="3" id="KW-1133">Transmembrane helix</keyword>
<dbReference type="PATRIC" id="fig|1348657.5.peg.162"/>
<accession>S9ZIX7</accession>
<protein>
    <recommendedName>
        <fullName evidence="6">NarX-like N-terminal domain-containing protein</fullName>
    </recommendedName>
</protein>
<evidence type="ECO:0000256" key="1">
    <source>
        <dbReference type="ARBA" id="ARBA00004141"/>
    </source>
</evidence>
<organism evidence="7 8">
    <name type="scientific">Thauera terpenica 58Eu</name>
    <dbReference type="NCBI Taxonomy" id="1348657"/>
    <lineage>
        <taxon>Bacteria</taxon>
        <taxon>Pseudomonadati</taxon>
        <taxon>Pseudomonadota</taxon>
        <taxon>Betaproteobacteria</taxon>
        <taxon>Rhodocyclales</taxon>
        <taxon>Zoogloeaceae</taxon>
        <taxon>Thauera</taxon>
    </lineage>
</organism>
<feature type="domain" description="NarX-like N-terminal" evidence="6">
    <location>
        <begin position="140"/>
        <end position="210"/>
    </location>
</feature>
<gene>
    <name evidence="7" type="ORF">M622_00815</name>
</gene>
<evidence type="ECO:0000256" key="4">
    <source>
        <dbReference type="ARBA" id="ARBA00023136"/>
    </source>
</evidence>
<dbReference type="InterPro" id="IPR029095">
    <property type="entry name" value="NarX-like_N"/>
</dbReference>
<evidence type="ECO:0000313" key="8">
    <source>
        <dbReference type="Proteomes" id="UP000015455"/>
    </source>
</evidence>
<proteinExistence type="predicted"/>
<feature type="chain" id="PRO_5004560906" description="NarX-like N-terminal domain-containing protein" evidence="5">
    <location>
        <begin position="18"/>
        <end position="254"/>
    </location>
</feature>
<keyword evidence="4" id="KW-0472">Membrane</keyword>
<comment type="caution">
    <text evidence="7">The sequence shown here is derived from an EMBL/GenBank/DDBJ whole genome shotgun (WGS) entry which is preliminary data.</text>
</comment>
<keyword evidence="8" id="KW-1185">Reference proteome</keyword>
<feature type="signal peptide" evidence="5">
    <location>
        <begin position="1"/>
        <end position="17"/>
    </location>
</feature>
<evidence type="ECO:0000256" key="2">
    <source>
        <dbReference type="ARBA" id="ARBA00022692"/>
    </source>
</evidence>
<dbReference type="EMBL" id="ATJV01000001">
    <property type="protein sequence ID" value="EPZ17340.1"/>
    <property type="molecule type" value="Genomic_DNA"/>
</dbReference>
<name>S9ZIX7_9RHOO</name>
<evidence type="ECO:0000256" key="3">
    <source>
        <dbReference type="ARBA" id="ARBA00022989"/>
    </source>
</evidence>
<dbReference type="GO" id="GO:0016020">
    <property type="term" value="C:membrane"/>
    <property type="evidence" value="ECO:0007669"/>
    <property type="project" value="UniProtKB-SubCell"/>
</dbReference>
<keyword evidence="5" id="KW-0732">Signal</keyword>
<keyword evidence="2" id="KW-0812">Transmembrane</keyword>
<reference evidence="7 8" key="1">
    <citation type="submission" date="2013-06" db="EMBL/GenBank/DDBJ databases">
        <title>Draft genome sequence of Thauera terpenica.</title>
        <authorList>
            <person name="Liu B."/>
            <person name="Frostegard A.H."/>
            <person name="Shapleigh J.P."/>
        </authorList>
    </citation>
    <scope>NUCLEOTIDE SEQUENCE [LARGE SCALE GENOMIC DNA]</scope>
    <source>
        <strain evidence="7 8">58Eu</strain>
    </source>
</reference>
<dbReference type="STRING" id="1348657.M622_00815"/>
<evidence type="ECO:0000256" key="5">
    <source>
        <dbReference type="SAM" id="SignalP"/>
    </source>
</evidence>
<evidence type="ECO:0000259" key="6">
    <source>
        <dbReference type="Pfam" id="PF13675"/>
    </source>
</evidence>
<dbReference type="AlphaFoldDB" id="S9ZIX7"/>
<sequence>MLALLCALALMPALAQAQVTDLNAAINKAGRERMLSQRMAKAYLQLGQNVDMTRSRRVLDASVALFDRQLVELKNYAPNADTRATSLALEKAWIAYKDVLIGMAPSQERAPQVLQLSDEVLALANTLTTQFEALSGTPAGRLVNLAGRQRMLSQRMAKLYQALHWNLPAGRMREDLALARKEFSAAHAELEAAPLNTDKLKRDLQLTSQQWFFFQDALDQKEQDAMTRATNVASTSERILEMMEEVVSGYEAQR</sequence>
<comment type="subcellular location">
    <subcellularLocation>
        <location evidence="1">Membrane</location>
        <topology evidence="1">Multi-pass membrane protein</topology>
    </subcellularLocation>
</comment>
<dbReference type="Proteomes" id="UP000015455">
    <property type="component" value="Unassembled WGS sequence"/>
</dbReference>
<feature type="domain" description="NarX-like N-terminal" evidence="6">
    <location>
        <begin position="20"/>
        <end position="87"/>
    </location>
</feature>
<dbReference type="Pfam" id="PF13675">
    <property type="entry name" value="PilJ"/>
    <property type="match status" value="2"/>
</dbReference>